<proteinExistence type="predicted"/>
<gene>
    <name evidence="2" type="primary">gdpP_21</name>
    <name evidence="2" type="ORF">SDC9_172071</name>
</gene>
<dbReference type="EMBL" id="VSSQ01073589">
    <property type="protein sequence ID" value="MPN24669.1"/>
    <property type="molecule type" value="Genomic_DNA"/>
</dbReference>
<dbReference type="AlphaFoldDB" id="A0A645GFW2"/>
<keyword evidence="2" id="KW-0378">Hydrolase</keyword>
<accession>A0A645GFW2</accession>
<dbReference type="PANTHER" id="PTHR47618">
    <property type="entry name" value="BIFUNCTIONAL OLIGORIBONUCLEASE AND PAP PHOSPHATASE NRNA"/>
    <property type="match status" value="1"/>
</dbReference>
<dbReference type="EC" id="3.1.4.-" evidence="2"/>
<reference evidence="2" key="1">
    <citation type="submission" date="2019-08" db="EMBL/GenBank/DDBJ databases">
        <authorList>
            <person name="Kucharzyk K."/>
            <person name="Murdoch R.W."/>
            <person name="Higgins S."/>
            <person name="Loffler F."/>
        </authorList>
    </citation>
    <scope>NUCLEOTIDE SEQUENCE</scope>
</reference>
<dbReference type="GO" id="GO:0016787">
    <property type="term" value="F:hydrolase activity"/>
    <property type="evidence" value="ECO:0007669"/>
    <property type="project" value="UniProtKB-KW"/>
</dbReference>
<dbReference type="PANTHER" id="PTHR47618:SF2">
    <property type="entry name" value="CYCLIC-DI-AMP PHOSPHODIESTERASE GDPP"/>
    <property type="match status" value="1"/>
</dbReference>
<comment type="caution">
    <text evidence="2">The sequence shown here is derived from an EMBL/GenBank/DDBJ whole genome shotgun (WGS) entry which is preliminary data.</text>
</comment>
<organism evidence="2">
    <name type="scientific">bioreactor metagenome</name>
    <dbReference type="NCBI Taxonomy" id="1076179"/>
    <lineage>
        <taxon>unclassified sequences</taxon>
        <taxon>metagenomes</taxon>
        <taxon>ecological metagenomes</taxon>
    </lineage>
</organism>
<dbReference type="InterPro" id="IPR003156">
    <property type="entry name" value="DHHA1_dom"/>
</dbReference>
<dbReference type="SUPFAM" id="SSF64182">
    <property type="entry name" value="DHH phosphoesterases"/>
    <property type="match status" value="1"/>
</dbReference>
<dbReference type="InterPro" id="IPR051319">
    <property type="entry name" value="Oligoribo/pAp-PDE_c-di-AMP_PDE"/>
</dbReference>
<evidence type="ECO:0000313" key="2">
    <source>
        <dbReference type="EMBL" id="MPN24669.1"/>
    </source>
</evidence>
<dbReference type="GO" id="GO:0003676">
    <property type="term" value="F:nucleic acid binding"/>
    <property type="evidence" value="ECO:0007669"/>
    <property type="project" value="InterPro"/>
</dbReference>
<name>A0A645GFW2_9ZZZZ</name>
<feature type="domain" description="DHHA1" evidence="1">
    <location>
        <begin position="35"/>
        <end position="115"/>
    </location>
</feature>
<evidence type="ECO:0000259" key="1">
    <source>
        <dbReference type="Pfam" id="PF02272"/>
    </source>
</evidence>
<dbReference type="Pfam" id="PF02272">
    <property type="entry name" value="DHHA1"/>
    <property type="match status" value="1"/>
</dbReference>
<dbReference type="Gene3D" id="3.10.310.30">
    <property type="match status" value="1"/>
</dbReference>
<protein>
    <submittedName>
        <fullName evidence="2">Cyclic-di-AMP phosphodiesterase GdpP</fullName>
        <ecNumber evidence="2">3.1.4.-</ecNumber>
    </submittedName>
</protein>
<dbReference type="InterPro" id="IPR038763">
    <property type="entry name" value="DHH_sf"/>
</dbReference>
<sequence>MGSLDNYTSKARLVSEAVLYKGCAIVVSGEMPPDDVIVPQAANDLLSIDGVQASFVAVDMGDYIGISARSLGEVNVQIIMEQLGGGGHLTMAGAQLQNVSLATAKDQLFAAIDQYRKKKKVDGD</sequence>